<dbReference type="Proteomes" id="UP000237347">
    <property type="component" value="Unassembled WGS sequence"/>
</dbReference>
<evidence type="ECO:0000256" key="11">
    <source>
        <dbReference type="ARBA" id="ARBA00023303"/>
    </source>
</evidence>
<evidence type="ECO:0000256" key="4">
    <source>
        <dbReference type="ARBA" id="ARBA00022692"/>
    </source>
</evidence>
<evidence type="ECO:0000256" key="6">
    <source>
        <dbReference type="ARBA" id="ARBA00023065"/>
    </source>
</evidence>
<keyword evidence="5 13" id="KW-1133">Transmembrane helix</keyword>
<evidence type="ECO:0000256" key="5">
    <source>
        <dbReference type="ARBA" id="ARBA00022989"/>
    </source>
</evidence>
<dbReference type="SUPFAM" id="SSF53850">
    <property type="entry name" value="Periplasmic binding protein-like II"/>
    <property type="match status" value="1"/>
</dbReference>
<comment type="subcellular location">
    <subcellularLocation>
        <location evidence="1">Membrane</location>
        <topology evidence="1">Multi-pass membrane protein</topology>
    </subcellularLocation>
</comment>
<evidence type="ECO:0000256" key="13">
    <source>
        <dbReference type="SAM" id="Phobius"/>
    </source>
</evidence>
<comment type="function">
    <text evidence="12">Glutamate-gated receptor that probably acts as a non-selective cation channel. May be involved in light-signal transduction and calcium homeostasis via the regulation of calcium influx into cells.</text>
</comment>
<keyword evidence="10" id="KW-1071">Ligand-gated ion channel</keyword>
<keyword evidence="3" id="KW-0813">Transport</keyword>
<dbReference type="InterPro" id="IPR015683">
    <property type="entry name" value="Ionotropic_Glu_rcpt"/>
</dbReference>
<dbReference type="Gene3D" id="1.10.287.70">
    <property type="match status" value="1"/>
</dbReference>
<comment type="subunit">
    <text evidence="2">May form heteromers.</text>
</comment>
<keyword evidence="8 16" id="KW-0675">Receptor</keyword>
<evidence type="ECO:0000259" key="15">
    <source>
        <dbReference type="Pfam" id="PF01094"/>
    </source>
</evidence>
<dbReference type="GO" id="GO:0015276">
    <property type="term" value="F:ligand-gated monoatomic ion channel activity"/>
    <property type="evidence" value="ECO:0007669"/>
    <property type="project" value="InterPro"/>
</dbReference>
<evidence type="ECO:0000256" key="12">
    <source>
        <dbReference type="ARBA" id="ARBA00049638"/>
    </source>
</evidence>
<dbReference type="AlphaFoldDB" id="A0AAW0IX97"/>
<keyword evidence="7 13" id="KW-0472">Membrane</keyword>
<dbReference type="InterPro" id="IPR028082">
    <property type="entry name" value="Peripla_BP_I"/>
</dbReference>
<evidence type="ECO:0000256" key="9">
    <source>
        <dbReference type="ARBA" id="ARBA00023180"/>
    </source>
</evidence>
<feature type="domain" description="Receptor ligand binding region" evidence="15">
    <location>
        <begin position="14"/>
        <end position="207"/>
    </location>
</feature>
<keyword evidence="6" id="KW-0406">Ion transport</keyword>
<evidence type="ECO:0000256" key="7">
    <source>
        <dbReference type="ARBA" id="ARBA00023136"/>
    </source>
</evidence>
<sequence length="401" mass="45080">MQDIVTLVPYHSVIRELASNDEIGEELHKLMTMRTRVFIVHMSAELGSRLFTKAKEIGMMSKGYVWIMTDGITSLLSSVDPSVLESMEGVLGVKIYVPKTEELEKFIRDYQTIENADLNVFGLWDYDTAWALAIAVEVIGTTIFGFDNSDTQTPNNSTCLENFGLSQTGPKLRDALSIIKFRGLSGKFNLVNGQLQSSTFEIINVNDNRFGLNKMDSIGNKIGQTYTRTYSTPTANNLGTIIWPGDSTSVPKGWEITTNAKKLRVGVPKKDGFTEFVGLTLDNKTHKLIKVQGYCINIFNAVMKTLPYAVSYEFVPFVNDNVSMVVPNKDSQKKNAWVFLKPLTTNLWLTTSFYFVFIGFVVWFLEHRINREFCGTPSEQIGTGLWFSFSTMVGATEQKRS</sequence>
<dbReference type="SUPFAM" id="SSF53822">
    <property type="entry name" value="Periplasmic binding protein-like I"/>
    <property type="match status" value="1"/>
</dbReference>
<comment type="caution">
    <text evidence="16">The sequence shown here is derived from an EMBL/GenBank/DDBJ whole genome shotgun (WGS) entry which is preliminary data.</text>
</comment>
<keyword evidence="11" id="KW-0407">Ion channel</keyword>
<dbReference type="InterPro" id="IPR001828">
    <property type="entry name" value="ANF_lig-bd_rcpt"/>
</dbReference>
<feature type="domain" description="Ionotropic glutamate receptor C-terminal" evidence="14">
    <location>
        <begin position="345"/>
        <end position="398"/>
    </location>
</feature>
<keyword evidence="9" id="KW-0325">Glycoprotein</keyword>
<keyword evidence="4 13" id="KW-0812">Transmembrane</keyword>
<evidence type="ECO:0000313" key="16">
    <source>
        <dbReference type="EMBL" id="KAK7818684.1"/>
    </source>
</evidence>
<evidence type="ECO:0000256" key="2">
    <source>
        <dbReference type="ARBA" id="ARBA00011095"/>
    </source>
</evidence>
<evidence type="ECO:0000259" key="14">
    <source>
        <dbReference type="Pfam" id="PF00060"/>
    </source>
</evidence>
<keyword evidence="17" id="KW-1185">Reference proteome</keyword>
<evidence type="ECO:0000256" key="3">
    <source>
        <dbReference type="ARBA" id="ARBA00022448"/>
    </source>
</evidence>
<evidence type="ECO:0000256" key="8">
    <source>
        <dbReference type="ARBA" id="ARBA00023170"/>
    </source>
</evidence>
<protein>
    <submittedName>
        <fullName evidence="16">Glutamate receptor 2.2</fullName>
    </submittedName>
</protein>
<dbReference type="PANTHER" id="PTHR34836:SF1">
    <property type="entry name" value="OS09G0428600 PROTEIN"/>
    <property type="match status" value="1"/>
</dbReference>
<evidence type="ECO:0000313" key="17">
    <source>
        <dbReference type="Proteomes" id="UP000237347"/>
    </source>
</evidence>
<proteinExistence type="predicted"/>
<evidence type="ECO:0000256" key="1">
    <source>
        <dbReference type="ARBA" id="ARBA00004141"/>
    </source>
</evidence>
<reference evidence="16 17" key="1">
    <citation type="journal article" date="2018" name="Sci. Data">
        <title>The draft genome sequence of cork oak.</title>
        <authorList>
            <person name="Ramos A.M."/>
            <person name="Usie A."/>
            <person name="Barbosa P."/>
            <person name="Barros P.M."/>
            <person name="Capote T."/>
            <person name="Chaves I."/>
            <person name="Simoes F."/>
            <person name="Abreu I."/>
            <person name="Carrasquinho I."/>
            <person name="Faro C."/>
            <person name="Guimaraes J.B."/>
            <person name="Mendonca D."/>
            <person name="Nobrega F."/>
            <person name="Rodrigues L."/>
            <person name="Saibo N.J.M."/>
            <person name="Varela M.C."/>
            <person name="Egas C."/>
            <person name="Matos J."/>
            <person name="Miguel C.M."/>
            <person name="Oliveira M.M."/>
            <person name="Ricardo C.P."/>
            <person name="Goncalves S."/>
        </authorList>
    </citation>
    <scope>NUCLEOTIDE SEQUENCE [LARGE SCALE GENOMIC DNA]</scope>
    <source>
        <strain evidence="17">cv. HL8</strain>
    </source>
</reference>
<dbReference type="InterPro" id="IPR001320">
    <property type="entry name" value="Iontro_rcpt_C"/>
</dbReference>
<dbReference type="EMBL" id="PKMF04000815">
    <property type="protein sequence ID" value="KAK7818684.1"/>
    <property type="molecule type" value="Genomic_DNA"/>
</dbReference>
<dbReference type="PANTHER" id="PTHR34836">
    <property type="entry name" value="OS06G0188250 PROTEIN"/>
    <property type="match status" value="1"/>
</dbReference>
<gene>
    <name evidence="16" type="primary">GLR2.2_10</name>
    <name evidence="16" type="ORF">CFP56_041117</name>
</gene>
<evidence type="ECO:0000256" key="10">
    <source>
        <dbReference type="ARBA" id="ARBA00023286"/>
    </source>
</evidence>
<organism evidence="16 17">
    <name type="scientific">Quercus suber</name>
    <name type="common">Cork oak</name>
    <dbReference type="NCBI Taxonomy" id="58331"/>
    <lineage>
        <taxon>Eukaryota</taxon>
        <taxon>Viridiplantae</taxon>
        <taxon>Streptophyta</taxon>
        <taxon>Embryophyta</taxon>
        <taxon>Tracheophyta</taxon>
        <taxon>Spermatophyta</taxon>
        <taxon>Magnoliopsida</taxon>
        <taxon>eudicotyledons</taxon>
        <taxon>Gunneridae</taxon>
        <taxon>Pentapetalae</taxon>
        <taxon>rosids</taxon>
        <taxon>fabids</taxon>
        <taxon>Fagales</taxon>
        <taxon>Fagaceae</taxon>
        <taxon>Quercus</taxon>
    </lineage>
</organism>
<accession>A0AAW0IX97</accession>
<dbReference type="Pfam" id="PF00060">
    <property type="entry name" value="Lig_chan"/>
    <property type="match status" value="1"/>
</dbReference>
<dbReference type="GO" id="GO:0016020">
    <property type="term" value="C:membrane"/>
    <property type="evidence" value="ECO:0007669"/>
    <property type="project" value="UniProtKB-SubCell"/>
</dbReference>
<dbReference type="Gene3D" id="3.40.50.2300">
    <property type="match status" value="2"/>
</dbReference>
<dbReference type="Pfam" id="PF01094">
    <property type="entry name" value="ANF_receptor"/>
    <property type="match status" value="1"/>
</dbReference>
<name>A0AAW0IX97_QUESU</name>
<feature type="transmembrane region" description="Helical" evidence="13">
    <location>
        <begin position="347"/>
        <end position="365"/>
    </location>
</feature>